<dbReference type="OrthoDB" id="9758333at2"/>
<dbReference type="EC" id="3.2.1.55" evidence="3"/>
<dbReference type="SUPFAM" id="SSF51445">
    <property type="entry name" value="(Trans)glycosidases"/>
    <property type="match status" value="1"/>
</dbReference>
<organism evidence="9">
    <name type="scientific">Solibacter usitatus (strain Ellin6076)</name>
    <dbReference type="NCBI Taxonomy" id="234267"/>
    <lineage>
        <taxon>Bacteria</taxon>
        <taxon>Pseudomonadati</taxon>
        <taxon>Acidobacteriota</taxon>
        <taxon>Terriglobia</taxon>
        <taxon>Bryobacterales</taxon>
        <taxon>Solibacteraceae</taxon>
        <taxon>Candidatus Solibacter</taxon>
    </lineage>
</organism>
<dbReference type="SUPFAM" id="SSF49785">
    <property type="entry name" value="Galactose-binding domain-like"/>
    <property type="match status" value="1"/>
</dbReference>
<protein>
    <recommendedName>
        <fullName evidence="3">non-reducing end alpha-L-arabinofuranosidase</fullName>
        <ecNumber evidence="3">3.2.1.55</ecNumber>
    </recommendedName>
</protein>
<keyword evidence="6" id="KW-0325">Glycoprotein</keyword>
<dbReference type="AlphaFoldDB" id="Q022X4"/>
<keyword evidence="4 7" id="KW-0732">Signal</keyword>
<dbReference type="PANTHER" id="PTHR31776:SF0">
    <property type="entry name" value="ALPHA-L-ARABINOFURANOSIDASE 1"/>
    <property type="match status" value="1"/>
</dbReference>
<dbReference type="SUPFAM" id="SSF51011">
    <property type="entry name" value="Glycosyl hydrolase domain"/>
    <property type="match status" value="1"/>
</dbReference>
<evidence type="ECO:0000256" key="4">
    <source>
        <dbReference type="ARBA" id="ARBA00022729"/>
    </source>
</evidence>
<dbReference type="InterPro" id="IPR017853">
    <property type="entry name" value="GH"/>
</dbReference>
<reference evidence="9" key="1">
    <citation type="submission" date="2006-10" db="EMBL/GenBank/DDBJ databases">
        <title>Complete sequence of Solibacter usitatus Ellin6076.</title>
        <authorList>
            <consortium name="US DOE Joint Genome Institute"/>
            <person name="Copeland A."/>
            <person name="Lucas S."/>
            <person name="Lapidus A."/>
            <person name="Barry K."/>
            <person name="Detter J.C."/>
            <person name="Glavina del Rio T."/>
            <person name="Hammon N."/>
            <person name="Israni S."/>
            <person name="Dalin E."/>
            <person name="Tice H."/>
            <person name="Pitluck S."/>
            <person name="Thompson L.S."/>
            <person name="Brettin T."/>
            <person name="Bruce D."/>
            <person name="Han C."/>
            <person name="Tapia R."/>
            <person name="Gilna P."/>
            <person name="Schmutz J."/>
            <person name="Larimer F."/>
            <person name="Land M."/>
            <person name="Hauser L."/>
            <person name="Kyrpides N."/>
            <person name="Mikhailova N."/>
            <person name="Janssen P.H."/>
            <person name="Kuske C.R."/>
            <person name="Richardson P."/>
        </authorList>
    </citation>
    <scope>NUCLEOTIDE SEQUENCE</scope>
    <source>
        <strain evidence="9">Ellin6076</strain>
    </source>
</reference>
<comment type="similarity">
    <text evidence="2">Belongs to the glycosyl hydrolase 51 family.</text>
</comment>
<feature type="signal peptide" evidence="7">
    <location>
        <begin position="1"/>
        <end position="24"/>
    </location>
</feature>
<dbReference type="Pfam" id="PF22848">
    <property type="entry name" value="ASD1_dom"/>
    <property type="match status" value="1"/>
</dbReference>
<dbReference type="PANTHER" id="PTHR31776">
    <property type="entry name" value="ALPHA-L-ARABINOFURANOSIDASE 1"/>
    <property type="match status" value="1"/>
</dbReference>
<name>Q022X4_SOLUE</name>
<evidence type="ECO:0000259" key="8">
    <source>
        <dbReference type="SMART" id="SM00813"/>
    </source>
</evidence>
<evidence type="ECO:0000256" key="5">
    <source>
        <dbReference type="ARBA" id="ARBA00022801"/>
    </source>
</evidence>
<sequence precursor="true">MNYRFPIISSALLLSFLGTPIISAQAPAALTVEVDKTKSSVSPTLYGLMTEEINYSYDGGLYAELIRNRTFRSDWSGILNWYVIEKGNASAKLSVDEKTGPSSALGTSAKLEVTRADADSRAGLLNEGYWGLAVRPNTRYTGSFYAKTDLATALPVRIALVADQSGQVLASANASIGGADWKQYRFEMRSGSAATGSENHLEITVDRPATVWLQLVSLFPPTYHTRANGNRTDIMEKLAAMRPSFLRFPGGNYLEGNRIETRFNWKRMIGPLVDRPTHPTTWSYHSSDGMGLLEFLEWCEDLHMEPVLGIYAGYSLGGQVVKPGPDLEPYVQEGLEEIEYVTGGTDTKWGALRARDGHPAPFTLRYVEIGNEDNFDRAKTYDGRYAQFYKAIKAKHPKLQVIATIPVNGLTPDVVDDHYYKREQGMFAEARHYDNVDRNGPKIFVGEWATREGGPTPNFGAALGDAAFLTGLERNSDVVIMAAYAPLFVNVNPGGMQWTSDLIGYDALSSYGSPSYYAQVMFASCLGDHTVSSSLAGAGERFFYSVTASQNKLCVKLVNASSTEQTLSLTMQGLGASSHTARVQTLKAITTWATNTIAQPERIVPVKSTASIKDEHIQHVMPGYSIQVIELDLK</sequence>
<dbReference type="HOGENOM" id="CLU_010060_1_0_0"/>
<comment type="catalytic activity">
    <reaction evidence="1">
        <text>Hydrolysis of terminal non-reducing alpha-L-arabinofuranoside residues in alpha-L-arabinosides.</text>
        <dbReference type="EC" id="3.2.1.55"/>
    </reaction>
</comment>
<dbReference type="SMART" id="SM00813">
    <property type="entry name" value="Alpha-L-AF_C"/>
    <property type="match status" value="1"/>
</dbReference>
<dbReference type="GO" id="GO:0046373">
    <property type="term" value="P:L-arabinose metabolic process"/>
    <property type="evidence" value="ECO:0007669"/>
    <property type="project" value="InterPro"/>
</dbReference>
<dbReference type="InterPro" id="IPR055235">
    <property type="entry name" value="ASD1_cat"/>
</dbReference>
<gene>
    <name evidence="9" type="ordered locus">Acid_2992</name>
</gene>
<keyword evidence="9" id="KW-0326">Glycosidase</keyword>
<dbReference type="InParanoid" id="Q022X4"/>
<proteinExistence type="inferred from homology"/>
<dbReference type="InterPro" id="IPR051563">
    <property type="entry name" value="Glycosyl_Hydrolase_51"/>
</dbReference>
<dbReference type="GO" id="GO:0046556">
    <property type="term" value="F:alpha-L-arabinofuranosidase activity"/>
    <property type="evidence" value="ECO:0007669"/>
    <property type="project" value="UniProtKB-EC"/>
</dbReference>
<evidence type="ECO:0000256" key="3">
    <source>
        <dbReference type="ARBA" id="ARBA00012670"/>
    </source>
</evidence>
<dbReference type="InterPro" id="IPR013780">
    <property type="entry name" value="Glyco_hydro_b"/>
</dbReference>
<dbReference type="InterPro" id="IPR010720">
    <property type="entry name" value="Alpha-L-AF_C"/>
</dbReference>
<dbReference type="Gene3D" id="3.20.20.80">
    <property type="entry name" value="Glycosidases"/>
    <property type="match status" value="1"/>
</dbReference>
<keyword evidence="5 9" id="KW-0378">Hydrolase</keyword>
<dbReference type="Gene3D" id="2.60.40.1180">
    <property type="entry name" value="Golgi alpha-mannosidase II"/>
    <property type="match status" value="1"/>
</dbReference>
<evidence type="ECO:0000313" key="9">
    <source>
        <dbReference type="EMBL" id="ABJ83976.1"/>
    </source>
</evidence>
<feature type="domain" description="Alpha-L-arabinofuranosidase C-terminal" evidence="8">
    <location>
        <begin position="446"/>
        <end position="625"/>
    </location>
</feature>
<dbReference type="KEGG" id="sus:Acid_2992"/>
<evidence type="ECO:0000256" key="6">
    <source>
        <dbReference type="ARBA" id="ARBA00023180"/>
    </source>
</evidence>
<accession>Q022X4</accession>
<feature type="chain" id="PRO_5004163621" description="non-reducing end alpha-L-arabinofuranosidase" evidence="7">
    <location>
        <begin position="25"/>
        <end position="634"/>
    </location>
</feature>
<evidence type="ECO:0000256" key="7">
    <source>
        <dbReference type="SAM" id="SignalP"/>
    </source>
</evidence>
<dbReference type="EMBL" id="CP000473">
    <property type="protein sequence ID" value="ABJ83976.1"/>
    <property type="molecule type" value="Genomic_DNA"/>
</dbReference>
<dbReference type="InterPro" id="IPR008979">
    <property type="entry name" value="Galactose-bd-like_sf"/>
</dbReference>
<dbReference type="Pfam" id="PF06964">
    <property type="entry name" value="Alpha-L-AF_C"/>
    <property type="match status" value="1"/>
</dbReference>
<dbReference type="Gene3D" id="2.60.120.260">
    <property type="entry name" value="Galactose-binding domain-like"/>
    <property type="match status" value="1"/>
</dbReference>
<dbReference type="STRING" id="234267.Acid_2992"/>
<dbReference type="CAZy" id="GH51">
    <property type="family name" value="Glycoside Hydrolase Family 51"/>
</dbReference>
<evidence type="ECO:0000256" key="2">
    <source>
        <dbReference type="ARBA" id="ARBA00007186"/>
    </source>
</evidence>
<dbReference type="eggNOG" id="COG3534">
    <property type="taxonomic scope" value="Bacteria"/>
</dbReference>
<evidence type="ECO:0000256" key="1">
    <source>
        <dbReference type="ARBA" id="ARBA00001462"/>
    </source>
</evidence>